<dbReference type="InterPro" id="IPR036968">
    <property type="entry name" value="Enolpyruvate_Tfrase_sf"/>
</dbReference>
<feature type="binding site" evidence="7">
    <location>
        <position position="22"/>
    </location>
    <ligand>
        <name>phosphoenolpyruvate</name>
        <dbReference type="ChEBI" id="CHEBI:58702"/>
    </ligand>
</feature>
<gene>
    <name evidence="7" type="primary">aroA</name>
    <name evidence="9" type="ORF">GGR31_002773</name>
</gene>
<dbReference type="EMBL" id="JAVDQA010000010">
    <property type="protein sequence ID" value="MDR6302096.1"/>
    <property type="molecule type" value="Genomic_DNA"/>
</dbReference>
<dbReference type="Gene3D" id="3.65.10.10">
    <property type="entry name" value="Enolpyruvate transferase domain"/>
    <property type="match status" value="2"/>
</dbReference>
<feature type="binding site" evidence="7">
    <location>
        <position position="98"/>
    </location>
    <ligand>
        <name>phosphoenolpyruvate</name>
        <dbReference type="ChEBI" id="CHEBI:58702"/>
    </ligand>
</feature>
<comment type="pathway">
    <text evidence="1 7">Metabolic intermediate biosynthesis; chorismate biosynthesis; chorismate from D-erythrose 4-phosphate and phosphoenolpyruvate: step 6/7.</text>
</comment>
<dbReference type="GO" id="GO:0003866">
    <property type="term" value="F:3-phosphoshikimate 1-carboxyvinyltransferase activity"/>
    <property type="evidence" value="ECO:0007669"/>
    <property type="project" value="UniProtKB-EC"/>
</dbReference>
<feature type="binding site" evidence="7">
    <location>
        <position position="23"/>
    </location>
    <ligand>
        <name>3-phosphoshikimate</name>
        <dbReference type="ChEBI" id="CHEBI:145989"/>
    </ligand>
</feature>
<keyword evidence="7" id="KW-0963">Cytoplasm</keyword>
<evidence type="ECO:0000256" key="7">
    <source>
        <dbReference type="HAMAP-Rule" id="MF_00210"/>
    </source>
</evidence>
<feature type="binding site" evidence="7">
    <location>
        <position position="321"/>
    </location>
    <ligand>
        <name>phosphoenolpyruvate</name>
        <dbReference type="ChEBI" id="CHEBI:58702"/>
    </ligand>
</feature>
<accession>A0ABU1K927</accession>
<keyword evidence="10" id="KW-1185">Reference proteome</keyword>
<comment type="catalytic activity">
    <reaction evidence="6">
        <text>3-phosphoshikimate + phosphoenolpyruvate = 5-O-(1-carboxyvinyl)-3-phosphoshikimate + phosphate</text>
        <dbReference type="Rhea" id="RHEA:21256"/>
        <dbReference type="ChEBI" id="CHEBI:43474"/>
        <dbReference type="ChEBI" id="CHEBI:57701"/>
        <dbReference type="ChEBI" id="CHEBI:58702"/>
        <dbReference type="ChEBI" id="CHEBI:145989"/>
        <dbReference type="EC" id="2.5.1.19"/>
    </reaction>
    <physiologicalReaction direction="left-to-right" evidence="6">
        <dbReference type="Rhea" id="RHEA:21257"/>
    </physiologicalReaction>
</comment>
<dbReference type="PIRSF" id="PIRSF000505">
    <property type="entry name" value="EPSPS"/>
    <property type="match status" value="1"/>
</dbReference>
<evidence type="ECO:0000256" key="4">
    <source>
        <dbReference type="ARBA" id="ARBA00022679"/>
    </source>
</evidence>
<dbReference type="PANTHER" id="PTHR21090:SF5">
    <property type="entry name" value="PENTAFUNCTIONAL AROM POLYPEPTIDE"/>
    <property type="match status" value="1"/>
</dbReference>
<feature type="binding site" evidence="7">
    <location>
        <position position="172"/>
    </location>
    <ligand>
        <name>3-phosphoshikimate</name>
        <dbReference type="ChEBI" id="CHEBI:145989"/>
    </ligand>
</feature>
<protein>
    <recommendedName>
        <fullName evidence="7">3-phosphoshikimate 1-carboxyvinyltransferase</fullName>
        <ecNumber evidence="7">2.5.1.19</ecNumber>
    </recommendedName>
    <alternativeName>
        <fullName evidence="7">5-enolpyruvylshikimate-3-phosphate synthase</fullName>
        <shortName evidence="7">EPSP synthase</shortName>
        <shortName evidence="7">EPSPS</shortName>
    </alternativeName>
</protein>
<dbReference type="Pfam" id="PF00275">
    <property type="entry name" value="EPSP_synthase"/>
    <property type="match status" value="1"/>
</dbReference>
<dbReference type="PANTHER" id="PTHR21090">
    <property type="entry name" value="AROM/DEHYDROQUINATE SYNTHASE"/>
    <property type="match status" value="1"/>
</dbReference>
<feature type="binding site" evidence="7">
    <location>
        <position position="364"/>
    </location>
    <ligand>
        <name>phosphoenolpyruvate</name>
        <dbReference type="ChEBI" id="CHEBI:58702"/>
    </ligand>
</feature>
<feature type="binding site" evidence="7">
    <location>
        <position position="22"/>
    </location>
    <ligand>
        <name>3-phosphoshikimate</name>
        <dbReference type="ChEBI" id="CHEBI:145989"/>
    </ligand>
</feature>
<sequence>MNLLLSNYSKEIKGQIQITGSKSESNRLLILQAIYPKISLQNLSNCDDTKVLQNSLKTEEKVIDIHHAGTAMRFLTAYFAQKENSEILLTGSNRMQERPIKILVEALRALDAKIEYEKEEGFPPLKISGKRIEKNLVEIDATVSSQYITALMLIAPSLQNGLTIQLKNKPTSVSYINMTLAFLEKLNIKTTFKENIITIKPAKNILTKIEIESDWSSASYFYSIVALSEQAEITLSNFRENSIQGDRVVADYFKEFGVETTFYGNAIQLKKNRTDKLPKVFKANLISSPDLAQTIAVTCFGLKIDCHLEGLRTLKIKETDRLQALKNELGKLGAKVSITSESIYVKASAEIKENQKIKTYQDHRMAMAFAPLSMKVPIEIEEAEVVSKSFPDFWQVLKPLGFSVKTTL</sequence>
<keyword evidence="3 7" id="KW-0028">Amino-acid biosynthesis</keyword>
<dbReference type="Proteomes" id="UP001257659">
    <property type="component" value="Unassembled WGS sequence"/>
</dbReference>
<evidence type="ECO:0000256" key="1">
    <source>
        <dbReference type="ARBA" id="ARBA00004811"/>
    </source>
</evidence>
<feature type="binding site" evidence="7">
    <location>
        <position position="317"/>
    </location>
    <ligand>
        <name>3-phosphoshikimate</name>
        <dbReference type="ChEBI" id="CHEBI:145989"/>
    </ligand>
</feature>
<evidence type="ECO:0000256" key="3">
    <source>
        <dbReference type="ARBA" id="ARBA00022605"/>
    </source>
</evidence>
<organism evidence="9 10">
    <name type="scientific">Mesonia maritima</name>
    <dbReference type="NCBI Taxonomy" id="1793873"/>
    <lineage>
        <taxon>Bacteria</taxon>
        <taxon>Pseudomonadati</taxon>
        <taxon>Bacteroidota</taxon>
        <taxon>Flavobacteriia</taxon>
        <taxon>Flavobacteriales</taxon>
        <taxon>Flavobacteriaceae</taxon>
        <taxon>Mesonia</taxon>
    </lineage>
</organism>
<keyword evidence="4 7" id="KW-0808">Transferase</keyword>
<feature type="binding site" evidence="7">
    <location>
        <position position="27"/>
    </location>
    <ligand>
        <name>3-phosphoshikimate</name>
        <dbReference type="ChEBI" id="CHEBI:145989"/>
    </ligand>
</feature>
<dbReference type="NCBIfam" id="TIGR01356">
    <property type="entry name" value="aroA"/>
    <property type="match status" value="1"/>
</dbReference>
<feature type="binding site" evidence="7">
    <location>
        <position position="69"/>
    </location>
    <ligand>
        <name>phosphoenolpyruvate</name>
        <dbReference type="ChEBI" id="CHEBI:58702"/>
    </ligand>
</feature>
<keyword evidence="5 7" id="KW-0057">Aromatic amino acid biosynthesis</keyword>
<comment type="caution">
    <text evidence="9">The sequence shown here is derived from an EMBL/GenBank/DDBJ whole genome shotgun (WGS) entry which is preliminary data.</text>
</comment>
<dbReference type="SUPFAM" id="SSF55205">
    <property type="entry name" value="EPT/RTPC-like"/>
    <property type="match status" value="1"/>
</dbReference>
<comment type="subunit">
    <text evidence="7">Monomer.</text>
</comment>
<feature type="binding site" evidence="7">
    <location>
        <position position="146"/>
    </location>
    <ligand>
        <name>3-phosphoshikimate</name>
        <dbReference type="ChEBI" id="CHEBI:145989"/>
    </ligand>
</feature>
<dbReference type="RefSeq" id="WP_309730321.1">
    <property type="nucleotide sequence ID" value="NZ_JAVDQA010000010.1"/>
</dbReference>
<comment type="caution">
    <text evidence="7">Lacks conserved residue(s) required for the propagation of feature annotation.</text>
</comment>
<evidence type="ECO:0000256" key="5">
    <source>
        <dbReference type="ARBA" id="ARBA00023141"/>
    </source>
</evidence>
<dbReference type="InterPro" id="IPR001986">
    <property type="entry name" value="Enolpyruvate_Tfrase_dom"/>
</dbReference>
<dbReference type="InterPro" id="IPR013792">
    <property type="entry name" value="RNA3'P_cycl/enolpyr_Trfase_a/b"/>
</dbReference>
<feature type="binding site" evidence="7">
    <location>
        <position position="145"/>
    </location>
    <ligand>
        <name>3-phosphoshikimate</name>
        <dbReference type="ChEBI" id="CHEBI:145989"/>
    </ligand>
</feature>
<reference evidence="9 10" key="1">
    <citation type="submission" date="2023-07" db="EMBL/GenBank/DDBJ databases">
        <title>Genomic Encyclopedia of Type Strains, Phase IV (KMG-IV): sequencing the most valuable type-strain genomes for metagenomic binning, comparative biology and taxonomic classification.</title>
        <authorList>
            <person name="Goeker M."/>
        </authorList>
    </citation>
    <scope>NUCLEOTIDE SEQUENCE [LARGE SCALE GENOMIC DNA]</scope>
    <source>
        <strain evidence="9 10">DSM 102814</strain>
    </source>
</reference>
<dbReference type="PROSITE" id="PS00885">
    <property type="entry name" value="EPSP_SYNTHASE_2"/>
    <property type="match status" value="1"/>
</dbReference>
<proteinExistence type="inferred from homology"/>
<dbReference type="InterPro" id="IPR006264">
    <property type="entry name" value="EPSP_synthase"/>
</dbReference>
<comment type="subcellular location">
    <subcellularLocation>
        <location evidence="7">Cytoplasm</location>
    </subcellularLocation>
</comment>
<feature type="binding site" evidence="7">
    <location>
        <position position="146"/>
    </location>
    <ligand>
        <name>phosphoenolpyruvate</name>
        <dbReference type="ChEBI" id="CHEBI:58702"/>
    </ligand>
</feature>
<dbReference type="EC" id="2.5.1.19" evidence="7"/>
<feature type="active site" description="Proton acceptor" evidence="7">
    <location>
        <position position="290"/>
    </location>
</feature>
<evidence type="ECO:0000313" key="9">
    <source>
        <dbReference type="EMBL" id="MDR6302096.1"/>
    </source>
</evidence>
<feature type="binding site" evidence="7">
    <location>
        <position position="388"/>
    </location>
    <ligand>
        <name>phosphoenolpyruvate</name>
        <dbReference type="ChEBI" id="CHEBI:58702"/>
    </ligand>
</feature>
<name>A0ABU1K927_9FLAO</name>
<dbReference type="InterPro" id="IPR023193">
    <property type="entry name" value="EPSP_synthase_CS"/>
</dbReference>
<evidence type="ECO:0000259" key="8">
    <source>
        <dbReference type="Pfam" id="PF00275"/>
    </source>
</evidence>
<feature type="domain" description="Enolpyruvate transferase" evidence="8">
    <location>
        <begin position="53"/>
        <end position="397"/>
    </location>
</feature>
<feature type="binding site" evidence="7">
    <location>
        <position position="290"/>
    </location>
    <ligand>
        <name>3-phosphoshikimate</name>
        <dbReference type="ChEBI" id="CHEBI:145989"/>
    </ligand>
</feature>
<comment type="function">
    <text evidence="7">Catalyzes the transfer of the enolpyruvyl moiety of phosphoenolpyruvate (PEP) to the 5-hydroxyl of shikimate-3-phosphate (S3P) to produce enolpyruvyl shikimate-3-phosphate and inorganic phosphate.</text>
</comment>
<comment type="similarity">
    <text evidence="2 7">Belongs to the EPSP synthase family.</text>
</comment>
<evidence type="ECO:0000313" key="10">
    <source>
        <dbReference type="Proteomes" id="UP001257659"/>
    </source>
</evidence>
<feature type="binding site" evidence="7">
    <location>
        <position position="144"/>
    </location>
    <ligand>
        <name>3-phosphoshikimate</name>
        <dbReference type="ChEBI" id="CHEBI:145989"/>
    </ligand>
</feature>
<evidence type="ECO:0000256" key="6">
    <source>
        <dbReference type="ARBA" id="ARBA00044633"/>
    </source>
</evidence>
<dbReference type="HAMAP" id="MF_00210">
    <property type="entry name" value="EPSP_synth"/>
    <property type="match status" value="1"/>
</dbReference>
<evidence type="ECO:0000256" key="2">
    <source>
        <dbReference type="ARBA" id="ARBA00009948"/>
    </source>
</evidence>